<dbReference type="CDD" id="cd07709">
    <property type="entry name" value="flavodiiron_proteins_MBL-fold"/>
    <property type="match status" value="1"/>
</dbReference>
<dbReference type="InterPro" id="IPR036866">
    <property type="entry name" value="RibonucZ/Hydroxyglut_hydro"/>
</dbReference>
<dbReference type="Pfam" id="PF19583">
    <property type="entry name" value="ODP"/>
    <property type="match status" value="1"/>
</dbReference>
<sequence length="404" mass="46187">MGKKITDKVTWVGKIDWELKQFHGNEYSTTKGSSYNSYLIRDKKTVLIDTVWQPYDKEFVKRLKEEIDLKEIDYIIANHSEIDHSGALPELMREIPGTPIYCTANGAKILKGHYHEDWNFVTVKTGDTLDIGESTLTFVEAPMLHWPDSMLTYMSGDNILFSNDAFGQHYATESLYNDMVDPCELNAEALKYYANILTPFSRFVTKKIKEVLDFNLPLNLICTSHGVIWKNNPTQIIEKYLEWADNYQENQITIIYDTMWNATRKMAEAIATGIVMKDPTVTVKLMNSSKEDKNDILTEVFKSKGILIGSPTVNNGYLHSIAGLLEMMKGLKFKKKYAGAFGSYGWSGEAVKLIGEELQKAGFELVKDNHRSLWVPDDTEIEVLKEYGSNIAEQFQYRVEKNNN</sequence>
<dbReference type="NCBIfam" id="NF008887">
    <property type="entry name" value="PRK11921.1"/>
    <property type="match status" value="1"/>
</dbReference>
<dbReference type="PIRSF" id="PIRSF005243">
    <property type="entry name" value="ROO"/>
    <property type="match status" value="1"/>
</dbReference>
<dbReference type="PANTHER" id="PTHR43717:SF1">
    <property type="entry name" value="ANAEROBIC NITRIC OXIDE REDUCTASE FLAVORUBREDOXIN"/>
    <property type="match status" value="1"/>
</dbReference>
<evidence type="ECO:0000313" key="3">
    <source>
        <dbReference type="EMBL" id="MBH1941493.1"/>
    </source>
</evidence>
<evidence type="ECO:0000313" key="4">
    <source>
        <dbReference type="Proteomes" id="UP000623269"/>
    </source>
</evidence>
<name>A0A8J7L029_9FIRM</name>
<evidence type="ECO:0000259" key="2">
    <source>
        <dbReference type="PROSITE" id="PS50902"/>
    </source>
</evidence>
<dbReference type="EMBL" id="JAEAGR010000011">
    <property type="protein sequence ID" value="MBH1941493.1"/>
    <property type="molecule type" value="Genomic_DNA"/>
</dbReference>
<organism evidence="3 4">
    <name type="scientific">Mobilitalea sibirica</name>
    <dbReference type="NCBI Taxonomy" id="1462919"/>
    <lineage>
        <taxon>Bacteria</taxon>
        <taxon>Bacillati</taxon>
        <taxon>Bacillota</taxon>
        <taxon>Clostridia</taxon>
        <taxon>Lachnospirales</taxon>
        <taxon>Lachnospiraceae</taxon>
        <taxon>Mobilitalea</taxon>
    </lineage>
</organism>
<reference evidence="3" key="1">
    <citation type="submission" date="2020-12" db="EMBL/GenBank/DDBJ databases">
        <title>M. sibirica DSM 26468T genome.</title>
        <authorList>
            <person name="Thieme N."/>
            <person name="Rettenmaier R."/>
            <person name="Zverlov V."/>
            <person name="Liebl W."/>
        </authorList>
    </citation>
    <scope>NUCLEOTIDE SEQUENCE</scope>
    <source>
        <strain evidence="3">DSM 26468</strain>
    </source>
</reference>
<protein>
    <submittedName>
        <fullName evidence="3">Anaerobic nitric oxide reductase flavorubredoxin</fullName>
    </submittedName>
</protein>
<dbReference type="InterPro" id="IPR016440">
    <property type="entry name" value="Rubredoxin-O_OxRdtase"/>
</dbReference>
<dbReference type="PANTHER" id="PTHR43717">
    <property type="entry name" value="ANAEROBIC NITRIC OXIDE REDUCTASE FLAVORUBREDOXIN"/>
    <property type="match status" value="1"/>
</dbReference>
<dbReference type="PROSITE" id="PS50902">
    <property type="entry name" value="FLAVODOXIN_LIKE"/>
    <property type="match status" value="1"/>
</dbReference>
<dbReference type="InterPro" id="IPR045761">
    <property type="entry name" value="ODP_dom"/>
</dbReference>
<dbReference type="InterPro" id="IPR008254">
    <property type="entry name" value="Flavodoxin/NO_synth"/>
</dbReference>
<dbReference type="AlphaFoldDB" id="A0A8J7L029"/>
<dbReference type="SUPFAM" id="SSF52218">
    <property type="entry name" value="Flavoproteins"/>
    <property type="match status" value="1"/>
</dbReference>
<dbReference type="Gene3D" id="3.60.15.10">
    <property type="entry name" value="Ribonuclease Z/Hydroxyacylglutathione hydrolase-like"/>
    <property type="match status" value="1"/>
</dbReference>
<dbReference type="Pfam" id="PF00258">
    <property type="entry name" value="Flavodoxin_1"/>
    <property type="match status" value="1"/>
</dbReference>
<dbReference type="SMART" id="SM00849">
    <property type="entry name" value="Lactamase_B"/>
    <property type="match status" value="1"/>
</dbReference>
<dbReference type="InterPro" id="IPR029039">
    <property type="entry name" value="Flavoprotein-like_sf"/>
</dbReference>
<evidence type="ECO:0000256" key="1">
    <source>
        <dbReference type="ARBA" id="ARBA00007121"/>
    </source>
</evidence>
<dbReference type="Proteomes" id="UP000623269">
    <property type="component" value="Unassembled WGS sequence"/>
</dbReference>
<comment type="similarity">
    <text evidence="1">In the N-terminal section; belongs to the zinc metallo-hydrolase group 3 family.</text>
</comment>
<dbReference type="GO" id="GO:0009055">
    <property type="term" value="F:electron transfer activity"/>
    <property type="evidence" value="ECO:0007669"/>
    <property type="project" value="InterPro"/>
</dbReference>
<accession>A0A8J7L029</accession>
<feature type="domain" description="Flavodoxin-like" evidence="2">
    <location>
        <begin position="252"/>
        <end position="392"/>
    </location>
</feature>
<dbReference type="RefSeq" id="WP_197661702.1">
    <property type="nucleotide sequence ID" value="NZ_JAEAGR010000011.1"/>
</dbReference>
<gene>
    <name evidence="3" type="ORF">I5677_11370</name>
</gene>
<dbReference type="GO" id="GO:0046872">
    <property type="term" value="F:metal ion binding"/>
    <property type="evidence" value="ECO:0007669"/>
    <property type="project" value="InterPro"/>
</dbReference>
<comment type="caution">
    <text evidence="3">The sequence shown here is derived from an EMBL/GenBank/DDBJ whole genome shotgun (WGS) entry which is preliminary data.</text>
</comment>
<dbReference type="InterPro" id="IPR001279">
    <property type="entry name" value="Metallo-B-lactamas"/>
</dbReference>
<dbReference type="Gene3D" id="3.40.50.360">
    <property type="match status" value="1"/>
</dbReference>
<dbReference type="GO" id="GO:0016651">
    <property type="term" value="F:oxidoreductase activity, acting on NAD(P)H"/>
    <property type="evidence" value="ECO:0007669"/>
    <property type="project" value="UniProtKB-ARBA"/>
</dbReference>
<proteinExistence type="inferred from homology"/>
<dbReference type="GO" id="GO:0010181">
    <property type="term" value="F:FMN binding"/>
    <property type="evidence" value="ECO:0007669"/>
    <property type="project" value="InterPro"/>
</dbReference>
<dbReference type="SUPFAM" id="SSF56281">
    <property type="entry name" value="Metallo-hydrolase/oxidoreductase"/>
    <property type="match status" value="1"/>
</dbReference>
<keyword evidence="4" id="KW-1185">Reference proteome</keyword>